<sequence length="226" mass="22021">MTGNGTGTVAAPAGVAGSPVARRTTGRTWKDPRLAVGVVIVAACALLGARLLGGADDSVAVWAVRTDLAEGAALDPGALEPQEVRFASPEAADRYLSAAGGLPDGAVLLRGLGAGELLPRAAVGTGEAAALVEVPLAVAADAVPATVGQGSVVDVWVTPDAALDRRPGAVRVLDDVVVVAAPRAGSALGPAATRQVVVGLPAEDEGELPEALSGVASGAVVIVGQG</sequence>
<keyword evidence="1" id="KW-1133">Transmembrane helix</keyword>
<keyword evidence="1" id="KW-0812">Transmembrane</keyword>
<accession>A0ABS7RN51</accession>
<evidence type="ECO:0000313" key="2">
    <source>
        <dbReference type="EMBL" id="MBY9076471.1"/>
    </source>
</evidence>
<feature type="transmembrane region" description="Helical" evidence="1">
    <location>
        <begin position="34"/>
        <end position="52"/>
    </location>
</feature>
<evidence type="ECO:0000256" key="1">
    <source>
        <dbReference type="SAM" id="Phobius"/>
    </source>
</evidence>
<dbReference type="Proteomes" id="UP000754710">
    <property type="component" value="Unassembled WGS sequence"/>
</dbReference>
<keyword evidence="3" id="KW-1185">Reference proteome</keyword>
<keyword evidence="1" id="KW-0472">Membrane</keyword>
<dbReference type="EMBL" id="JAIEZQ010000003">
    <property type="protein sequence ID" value="MBY9076471.1"/>
    <property type="molecule type" value="Genomic_DNA"/>
</dbReference>
<proteinExistence type="predicted"/>
<name>A0ABS7RN51_9ACTN</name>
<protein>
    <recommendedName>
        <fullName evidence="4">SAF domain-containing protein</fullName>
    </recommendedName>
</protein>
<dbReference type="RefSeq" id="WP_221026273.1">
    <property type="nucleotide sequence ID" value="NZ_JAIEZQ010000003.1"/>
</dbReference>
<organism evidence="2 3">
    <name type="scientific">Nocardioides jiangsuensis</name>
    <dbReference type="NCBI Taxonomy" id="2866161"/>
    <lineage>
        <taxon>Bacteria</taxon>
        <taxon>Bacillati</taxon>
        <taxon>Actinomycetota</taxon>
        <taxon>Actinomycetes</taxon>
        <taxon>Propionibacteriales</taxon>
        <taxon>Nocardioidaceae</taxon>
        <taxon>Nocardioides</taxon>
    </lineage>
</organism>
<evidence type="ECO:0008006" key="4">
    <source>
        <dbReference type="Google" id="ProtNLM"/>
    </source>
</evidence>
<gene>
    <name evidence="2" type="ORF">K1X13_16675</name>
</gene>
<comment type="caution">
    <text evidence="2">The sequence shown here is derived from an EMBL/GenBank/DDBJ whole genome shotgun (WGS) entry which is preliminary data.</text>
</comment>
<evidence type="ECO:0000313" key="3">
    <source>
        <dbReference type="Proteomes" id="UP000754710"/>
    </source>
</evidence>
<reference evidence="2 3" key="1">
    <citation type="submission" date="2021-08" db="EMBL/GenBank/DDBJ databases">
        <title>Nocardioides bacterium WL0053 sp. nov., isolated from the sediment.</title>
        <authorList>
            <person name="Wang L."/>
            <person name="Zhang D."/>
            <person name="Zhang A."/>
        </authorList>
    </citation>
    <scope>NUCLEOTIDE SEQUENCE [LARGE SCALE GENOMIC DNA]</scope>
    <source>
        <strain evidence="2 3">WL0053</strain>
    </source>
</reference>